<feature type="transmembrane region" description="Helical" evidence="7">
    <location>
        <begin position="173"/>
        <end position="193"/>
    </location>
</feature>
<feature type="transmembrane region" description="Helical" evidence="7">
    <location>
        <begin position="286"/>
        <end position="309"/>
    </location>
</feature>
<keyword evidence="9" id="KW-1185">Reference proteome</keyword>
<feature type="transmembrane region" description="Helical" evidence="7">
    <location>
        <begin position="358"/>
        <end position="376"/>
    </location>
</feature>
<dbReference type="Proteomes" id="UP000297839">
    <property type="component" value="Unassembled WGS sequence"/>
</dbReference>
<feature type="transmembrane region" description="Helical" evidence="7">
    <location>
        <begin position="148"/>
        <end position="167"/>
    </location>
</feature>
<feature type="transmembrane region" description="Helical" evidence="7">
    <location>
        <begin position="116"/>
        <end position="136"/>
    </location>
</feature>
<comment type="similarity">
    <text evidence="2">Belongs to the polysaccharide synthase family.</text>
</comment>
<feature type="transmembrane region" description="Helical" evidence="7">
    <location>
        <begin position="413"/>
        <end position="433"/>
    </location>
</feature>
<comment type="subcellular location">
    <subcellularLocation>
        <location evidence="1">Cell membrane</location>
        <topology evidence="1">Multi-pass membrane protein</topology>
    </subcellularLocation>
</comment>
<dbReference type="OrthoDB" id="8538786at2"/>
<keyword evidence="4 7" id="KW-0812">Transmembrane</keyword>
<dbReference type="PANTHER" id="PTHR30250">
    <property type="entry name" value="PST FAMILY PREDICTED COLANIC ACID TRANSPORTER"/>
    <property type="match status" value="1"/>
</dbReference>
<name>A0A4Z0BQ50_9BURK</name>
<feature type="transmembrane region" description="Helical" evidence="7">
    <location>
        <begin position="329"/>
        <end position="349"/>
    </location>
</feature>
<proteinExistence type="inferred from homology"/>
<dbReference type="AlphaFoldDB" id="A0A4Z0BQ50"/>
<organism evidence="8 9">
    <name type="scientific">Ramlibacter humi</name>
    <dbReference type="NCBI Taxonomy" id="2530451"/>
    <lineage>
        <taxon>Bacteria</taxon>
        <taxon>Pseudomonadati</taxon>
        <taxon>Pseudomonadota</taxon>
        <taxon>Betaproteobacteria</taxon>
        <taxon>Burkholderiales</taxon>
        <taxon>Comamonadaceae</taxon>
        <taxon>Ramlibacter</taxon>
    </lineage>
</organism>
<gene>
    <name evidence="8" type="ORF">EZ216_13790</name>
</gene>
<evidence type="ECO:0000256" key="2">
    <source>
        <dbReference type="ARBA" id="ARBA00007430"/>
    </source>
</evidence>
<keyword evidence="5 7" id="KW-1133">Transmembrane helix</keyword>
<feature type="transmembrane region" description="Helical" evidence="7">
    <location>
        <begin position="46"/>
        <end position="69"/>
    </location>
</feature>
<dbReference type="InterPro" id="IPR050833">
    <property type="entry name" value="Poly_Biosynth_Transport"/>
</dbReference>
<reference evidence="8 9" key="1">
    <citation type="submission" date="2019-03" db="EMBL/GenBank/DDBJ databases">
        <title>Ramlibacter sp. 18x22-1, whole genome shotgun sequence.</title>
        <authorList>
            <person name="Zhang X."/>
            <person name="Feng G."/>
            <person name="Zhu H."/>
        </authorList>
    </citation>
    <scope>NUCLEOTIDE SEQUENCE [LARGE SCALE GENOMIC DNA]</scope>
    <source>
        <strain evidence="8 9">18x22-1</strain>
    </source>
</reference>
<accession>A0A4Z0BQ50</accession>
<dbReference type="PANTHER" id="PTHR30250:SF10">
    <property type="entry name" value="LIPOPOLYSACCHARIDE BIOSYNTHESIS PROTEIN WZXC"/>
    <property type="match status" value="1"/>
</dbReference>
<evidence type="ECO:0000256" key="6">
    <source>
        <dbReference type="ARBA" id="ARBA00023136"/>
    </source>
</evidence>
<evidence type="ECO:0000256" key="7">
    <source>
        <dbReference type="SAM" id="Phobius"/>
    </source>
</evidence>
<feature type="transmembrane region" description="Helical" evidence="7">
    <location>
        <begin position="382"/>
        <end position="406"/>
    </location>
</feature>
<dbReference type="EMBL" id="SMLK01000004">
    <property type="protein sequence ID" value="TFZ00175.1"/>
    <property type="molecule type" value="Genomic_DNA"/>
</dbReference>
<evidence type="ECO:0000256" key="4">
    <source>
        <dbReference type="ARBA" id="ARBA00022692"/>
    </source>
</evidence>
<feature type="transmembrane region" description="Helical" evidence="7">
    <location>
        <begin position="12"/>
        <end position="34"/>
    </location>
</feature>
<keyword evidence="3" id="KW-1003">Cell membrane</keyword>
<feature type="transmembrane region" description="Helical" evidence="7">
    <location>
        <begin position="81"/>
        <end position="104"/>
    </location>
</feature>
<evidence type="ECO:0000256" key="5">
    <source>
        <dbReference type="ARBA" id="ARBA00022989"/>
    </source>
</evidence>
<evidence type="ECO:0000256" key="3">
    <source>
        <dbReference type="ARBA" id="ARBA00022475"/>
    </source>
</evidence>
<evidence type="ECO:0000313" key="8">
    <source>
        <dbReference type="EMBL" id="TFZ00175.1"/>
    </source>
</evidence>
<protein>
    <submittedName>
        <fullName evidence="8">Lipopolysaccharide biosynthesis protein</fullName>
    </submittedName>
</protein>
<keyword evidence="6 7" id="KW-0472">Membrane</keyword>
<dbReference type="GO" id="GO:0005886">
    <property type="term" value="C:plasma membrane"/>
    <property type="evidence" value="ECO:0007669"/>
    <property type="project" value="UniProtKB-SubCell"/>
</dbReference>
<sequence>MTAPLRSQAERAFKWSALTTVGRFGLQLVAQVLLARLLGPSNYGVYGIGMVVLTFAAFLSGNAFSYILMLQKDVDEDDVRFAFTWQLVAGLLCSLGMFLLAAPLAGFFGDARVEPMLQWMSVACLLMALAGCSTCLLQRDLNFRALGLVQLASYGIGYLGIGVPMALQGHGAQALAAACVVQAAVVLAGNFAVRPHPLKLLWRHPLGSETLGTGRTVFFTNIVNWLLANLDRIVIGRVLNTQAVGLYGVAYNIASIPNVLLVTSLQPTFLAAGARLQDQPRELARAWLTLLACLVVFVTPVAMIMSLLAGDLVQLLYGPAWAEAGWAMGVMFACVPAWACLGLSTPVLWNTGRKHQEALLQLPLLAIALPAWWLLAPGGIRGVVIASALIVFARAAVIVGSGLRALDLHWRELLPFALRGLGLAVACSAAVIAGREAVLPLHHPLFTLLAGGAAGTAVLIVLVFARPQVFGPEARAVLARVIPSARPRWPAPPAPEARP</sequence>
<evidence type="ECO:0000313" key="9">
    <source>
        <dbReference type="Proteomes" id="UP000297839"/>
    </source>
</evidence>
<evidence type="ECO:0000256" key="1">
    <source>
        <dbReference type="ARBA" id="ARBA00004651"/>
    </source>
</evidence>
<comment type="caution">
    <text evidence="8">The sequence shown here is derived from an EMBL/GenBank/DDBJ whole genome shotgun (WGS) entry which is preliminary data.</text>
</comment>
<feature type="transmembrane region" description="Helical" evidence="7">
    <location>
        <begin position="445"/>
        <end position="465"/>
    </location>
</feature>
<dbReference type="RefSeq" id="WP_135250362.1">
    <property type="nucleotide sequence ID" value="NZ_SMLK01000004.1"/>
</dbReference>
<dbReference type="Pfam" id="PF13440">
    <property type="entry name" value="Polysacc_synt_3"/>
    <property type="match status" value="1"/>
</dbReference>